<keyword evidence="5 10" id="KW-0548">Nucleotidyltransferase</keyword>
<dbReference type="InterPro" id="IPR004821">
    <property type="entry name" value="Cyt_trans-like"/>
</dbReference>
<evidence type="ECO:0000256" key="3">
    <source>
        <dbReference type="ARBA" id="ARBA00022642"/>
    </source>
</evidence>
<gene>
    <name evidence="10 12" type="primary">nadD</name>
    <name evidence="12" type="ORF">BT1A1_2280</name>
</gene>
<accession>A0A090IVH8</accession>
<dbReference type="GO" id="GO:0004515">
    <property type="term" value="F:nicotinate-nucleotide adenylyltransferase activity"/>
    <property type="evidence" value="ECO:0007669"/>
    <property type="project" value="UniProtKB-UniRule"/>
</dbReference>
<protein>
    <recommendedName>
        <fullName evidence="10">Probable nicotinate-nucleotide adenylyltransferase</fullName>
        <ecNumber evidence="10">2.7.7.18</ecNumber>
    </recommendedName>
    <alternativeName>
        <fullName evidence="10">Deamido-NAD(+) diphosphorylase</fullName>
    </alternativeName>
    <alternativeName>
        <fullName evidence="10">Deamido-NAD(+) pyrophosphorylase</fullName>
    </alternativeName>
    <alternativeName>
        <fullName evidence="10">Nicotinate mononucleotide adenylyltransferase</fullName>
        <shortName evidence="10">NaMN adenylyltransferase</shortName>
    </alternativeName>
</protein>
<evidence type="ECO:0000259" key="11">
    <source>
        <dbReference type="Pfam" id="PF01467"/>
    </source>
</evidence>
<dbReference type="Pfam" id="PF01467">
    <property type="entry name" value="CTP_transf_like"/>
    <property type="match status" value="1"/>
</dbReference>
<dbReference type="GO" id="GO:0009435">
    <property type="term" value="P:NAD+ biosynthetic process"/>
    <property type="evidence" value="ECO:0007669"/>
    <property type="project" value="UniProtKB-UniRule"/>
</dbReference>
<evidence type="ECO:0000313" key="12">
    <source>
        <dbReference type="EMBL" id="CEE02101.1"/>
    </source>
</evidence>
<name>A0A090IVH8_9BACI</name>
<dbReference type="UniPathway" id="UPA00253">
    <property type="reaction ID" value="UER00332"/>
</dbReference>
<dbReference type="NCBIfam" id="NF000841">
    <property type="entry name" value="PRK00071.1-4"/>
    <property type="match status" value="1"/>
</dbReference>
<evidence type="ECO:0000256" key="2">
    <source>
        <dbReference type="ARBA" id="ARBA00005019"/>
    </source>
</evidence>
<dbReference type="EC" id="2.7.7.18" evidence="10"/>
<keyword evidence="6 10" id="KW-0547">Nucleotide-binding</keyword>
<dbReference type="GeneID" id="92961496"/>
<reference evidence="12 13" key="1">
    <citation type="submission" date="2014-07" db="EMBL/GenBank/DDBJ databases">
        <authorList>
            <person name="Wibberg Daniel"/>
        </authorList>
    </citation>
    <scope>NUCLEOTIDE SEQUENCE [LARGE SCALE GENOMIC DNA]</scope>
</reference>
<keyword evidence="8 10" id="KW-0520">NAD</keyword>
<dbReference type="KEGG" id="bthv:CQJ30_12595"/>
<dbReference type="NCBIfam" id="TIGR00125">
    <property type="entry name" value="cyt_tran_rel"/>
    <property type="match status" value="1"/>
</dbReference>
<keyword evidence="4 10" id="KW-0808">Transferase</keyword>
<keyword evidence="3 10" id="KW-0662">Pyridine nucleotide biosynthesis</keyword>
<dbReference type="GO" id="GO:0005524">
    <property type="term" value="F:ATP binding"/>
    <property type="evidence" value="ECO:0007669"/>
    <property type="project" value="UniProtKB-KW"/>
</dbReference>
<dbReference type="AlphaFoldDB" id="A0A090IVH8"/>
<dbReference type="HAMAP" id="MF_00244">
    <property type="entry name" value="NaMN_adenylyltr"/>
    <property type="match status" value="1"/>
</dbReference>
<dbReference type="InterPro" id="IPR014729">
    <property type="entry name" value="Rossmann-like_a/b/a_fold"/>
</dbReference>
<comment type="pathway">
    <text evidence="2 10">Cofactor biosynthesis; NAD(+) biosynthesis; deamido-NAD(+) from nicotinate D-ribonucleotide: step 1/1.</text>
</comment>
<dbReference type="EMBL" id="CCRF01000064">
    <property type="protein sequence ID" value="CEE02101.1"/>
    <property type="molecule type" value="Genomic_DNA"/>
</dbReference>
<comment type="catalytic activity">
    <reaction evidence="9 10">
        <text>nicotinate beta-D-ribonucleotide + ATP + H(+) = deamido-NAD(+) + diphosphate</text>
        <dbReference type="Rhea" id="RHEA:22860"/>
        <dbReference type="ChEBI" id="CHEBI:15378"/>
        <dbReference type="ChEBI" id="CHEBI:30616"/>
        <dbReference type="ChEBI" id="CHEBI:33019"/>
        <dbReference type="ChEBI" id="CHEBI:57502"/>
        <dbReference type="ChEBI" id="CHEBI:58437"/>
        <dbReference type="EC" id="2.7.7.18"/>
    </reaction>
</comment>
<keyword evidence="7 10" id="KW-0067">ATP-binding</keyword>
<evidence type="ECO:0000313" key="13">
    <source>
        <dbReference type="Proteomes" id="UP000040576"/>
    </source>
</evidence>
<feature type="domain" description="Cytidyltransferase-like" evidence="11">
    <location>
        <begin position="7"/>
        <end position="163"/>
    </location>
</feature>
<evidence type="ECO:0000256" key="8">
    <source>
        <dbReference type="ARBA" id="ARBA00023027"/>
    </source>
</evidence>
<dbReference type="PANTHER" id="PTHR39321:SF3">
    <property type="entry name" value="PHOSPHOPANTETHEINE ADENYLYLTRANSFERASE"/>
    <property type="match status" value="1"/>
</dbReference>
<dbReference type="CDD" id="cd02165">
    <property type="entry name" value="NMNAT"/>
    <property type="match status" value="1"/>
</dbReference>
<evidence type="ECO:0000256" key="6">
    <source>
        <dbReference type="ARBA" id="ARBA00022741"/>
    </source>
</evidence>
<comment type="similarity">
    <text evidence="10">Belongs to the NadD family.</text>
</comment>
<dbReference type="Gene3D" id="3.40.50.620">
    <property type="entry name" value="HUPs"/>
    <property type="match status" value="1"/>
</dbReference>
<evidence type="ECO:0000256" key="5">
    <source>
        <dbReference type="ARBA" id="ARBA00022695"/>
    </source>
</evidence>
<dbReference type="SUPFAM" id="SSF52374">
    <property type="entry name" value="Nucleotidylyl transferase"/>
    <property type="match status" value="1"/>
</dbReference>
<evidence type="ECO:0000256" key="7">
    <source>
        <dbReference type="ARBA" id="ARBA00022840"/>
    </source>
</evidence>
<organism evidence="12 13">
    <name type="scientific">Caldibacillus thermoamylovorans</name>
    <dbReference type="NCBI Taxonomy" id="35841"/>
    <lineage>
        <taxon>Bacteria</taxon>
        <taxon>Bacillati</taxon>
        <taxon>Bacillota</taxon>
        <taxon>Bacilli</taxon>
        <taxon>Bacillales</taxon>
        <taxon>Bacillaceae</taxon>
        <taxon>Caldibacillus</taxon>
    </lineage>
</organism>
<dbReference type="NCBIfam" id="NF000840">
    <property type="entry name" value="PRK00071.1-3"/>
    <property type="match status" value="1"/>
</dbReference>
<dbReference type="PANTHER" id="PTHR39321">
    <property type="entry name" value="NICOTINATE-NUCLEOTIDE ADENYLYLTRANSFERASE-RELATED"/>
    <property type="match status" value="1"/>
</dbReference>
<dbReference type="NCBIfam" id="TIGR00482">
    <property type="entry name" value="nicotinate (nicotinamide) nucleotide adenylyltransferase"/>
    <property type="match status" value="1"/>
</dbReference>
<comment type="function">
    <text evidence="1 10">Catalyzes the reversible adenylation of nicotinate mononucleotide (NaMN) to nicotinic acid adenine dinucleotide (NaAD).</text>
</comment>
<dbReference type="RefSeq" id="WP_034771209.1">
    <property type="nucleotide sequence ID" value="NZ_CCRF01000064.1"/>
</dbReference>
<evidence type="ECO:0000256" key="4">
    <source>
        <dbReference type="ARBA" id="ARBA00022679"/>
    </source>
</evidence>
<evidence type="ECO:0000256" key="9">
    <source>
        <dbReference type="ARBA" id="ARBA00048721"/>
    </source>
</evidence>
<keyword evidence="13" id="KW-1185">Reference proteome</keyword>
<sequence length="191" mass="22563">MKKKIGILGGTFDPPHIGHLIIADQILNLYKLDEIRFMPNYLPPHKEKLSNTTIQDRLRMLELSIKEHDRFKIETIELKRKEKSYTYNTMVLLKQLEPDHEFFFIIGGDMIDYLPKWYKIEELMELVQFIGVERPMSKGETTYPIQFIDIPSIYISSSMIREKIANGQSVKYLLPEHVISYIEEHKLYGTK</sequence>
<evidence type="ECO:0000256" key="10">
    <source>
        <dbReference type="HAMAP-Rule" id="MF_00244"/>
    </source>
</evidence>
<dbReference type="Proteomes" id="UP000040576">
    <property type="component" value="Unassembled WGS sequence"/>
</dbReference>
<dbReference type="InterPro" id="IPR005248">
    <property type="entry name" value="NadD/NMNAT"/>
</dbReference>
<evidence type="ECO:0000256" key="1">
    <source>
        <dbReference type="ARBA" id="ARBA00002324"/>
    </source>
</evidence>
<proteinExistence type="inferred from homology"/>